<reference evidence="1 2" key="1">
    <citation type="journal article" date="2015" name="Antonie Van Leeuwenhoek">
        <title>Oricola cellulosilytica gen. nov., sp. nov., a cellulose-degrading bacterium of the family Phyllobacteriaceae isolated from surface seashore water, and emended descriptions of Mesorhizobium loti and Phyllobacterium myrsinacearum.</title>
        <authorList>
            <person name="Hameed A."/>
            <person name="Shahina M."/>
            <person name="Lai W.A."/>
            <person name="Lin S.Y."/>
            <person name="Young L.S."/>
            <person name="Liu Y.C."/>
            <person name="Hsu Y.H."/>
            <person name="Young C.C."/>
        </authorList>
    </citation>
    <scope>NUCLEOTIDE SEQUENCE [LARGE SCALE GENOMIC DNA]</scope>
    <source>
        <strain evidence="1 2">KCTC 52183</strain>
    </source>
</reference>
<dbReference type="EMBL" id="SJST01000004">
    <property type="protein sequence ID" value="TCD13709.1"/>
    <property type="molecule type" value="Genomic_DNA"/>
</dbReference>
<evidence type="ECO:0000313" key="2">
    <source>
        <dbReference type="Proteomes" id="UP000291301"/>
    </source>
</evidence>
<keyword evidence="2" id="KW-1185">Reference proteome</keyword>
<dbReference type="Pfam" id="PF06676">
    <property type="entry name" value="DUF1178"/>
    <property type="match status" value="1"/>
</dbReference>
<organism evidence="1 2">
    <name type="scientific">Oricola cellulosilytica</name>
    <dbReference type="NCBI Taxonomy" id="1429082"/>
    <lineage>
        <taxon>Bacteria</taxon>
        <taxon>Pseudomonadati</taxon>
        <taxon>Pseudomonadota</taxon>
        <taxon>Alphaproteobacteria</taxon>
        <taxon>Hyphomicrobiales</taxon>
        <taxon>Ahrensiaceae</taxon>
        <taxon>Oricola</taxon>
    </lineage>
</organism>
<dbReference type="OrthoDB" id="9799894at2"/>
<sequence>MIKFSLVCDGGHEFEGWFKNSADFDTQSKRGFLECPACGSSRVSKALMAPNVAGTRHRDQMNVVTASPAQPEIIAKMRDLARLVREQGENVGSRFAEEARKIHFGETEARGIYGKATAEEVSGLLDDGVDVMPLPDLPEDLN</sequence>
<proteinExistence type="predicted"/>
<gene>
    <name evidence="1" type="ORF">E0D97_11395</name>
</gene>
<accession>A0A4R0P952</accession>
<dbReference type="PIRSF" id="PIRSF032131">
    <property type="entry name" value="UCP032131"/>
    <property type="match status" value="1"/>
</dbReference>
<dbReference type="Proteomes" id="UP000291301">
    <property type="component" value="Unassembled WGS sequence"/>
</dbReference>
<dbReference type="AlphaFoldDB" id="A0A4R0P952"/>
<dbReference type="RefSeq" id="WP_131568964.1">
    <property type="nucleotide sequence ID" value="NZ_JAINFK010000003.1"/>
</dbReference>
<dbReference type="InterPro" id="IPR009562">
    <property type="entry name" value="DUF1178"/>
</dbReference>
<evidence type="ECO:0000313" key="1">
    <source>
        <dbReference type="EMBL" id="TCD13709.1"/>
    </source>
</evidence>
<protein>
    <submittedName>
        <fullName evidence="1">DUF1178 family protein</fullName>
    </submittedName>
</protein>
<name>A0A4R0P952_9HYPH</name>
<comment type="caution">
    <text evidence="1">The sequence shown here is derived from an EMBL/GenBank/DDBJ whole genome shotgun (WGS) entry which is preliminary data.</text>
</comment>